<dbReference type="AlphaFoldDB" id="A0AAX4HPB9"/>
<evidence type="ECO:0000313" key="2">
    <source>
        <dbReference type="EMBL" id="WPU65158.1"/>
    </source>
</evidence>
<proteinExistence type="predicted"/>
<dbReference type="EMBL" id="CP139487">
    <property type="protein sequence ID" value="WPU65158.1"/>
    <property type="molecule type" value="Genomic_DNA"/>
</dbReference>
<name>A0AAX4HPB9_9BACT</name>
<dbReference type="GO" id="GO:0009279">
    <property type="term" value="C:cell outer membrane"/>
    <property type="evidence" value="ECO:0007669"/>
    <property type="project" value="InterPro"/>
</dbReference>
<sequence length="241" mass="27859">MKIIWTLLLLLSIAGELRAADWSETNIQYLQGSNYLRPNTDRYSQSLITVEHISGWAYGNNFFFFDIQSPDTQDKTVTYGEISPAFSLGKMDLVRIKDRFVKDILLQLNLEFPTGPARRANLSGVTIEWQNLWFDYLATQFLYRDVLGVEGTSQQLTIVWSKVFGPSNWPIRFNGFLDWAGAEGHMRENLQMQPSLLLDLAKKTNNKVPLRIGMEYNFWQNKYGIKGLNQSVPQFKAVWIF</sequence>
<keyword evidence="3" id="KW-1185">Reference proteome</keyword>
<accession>A0AAX4HPB9</accession>
<dbReference type="Gene3D" id="2.40.230.20">
    <property type="entry name" value="Nucleoside-specific channel-forming protein, Tsx-like"/>
    <property type="match status" value="1"/>
</dbReference>
<dbReference type="InterPro" id="IPR036777">
    <property type="entry name" value="Channel_Tsx-like_sf"/>
</dbReference>
<gene>
    <name evidence="2" type="ORF">SOO65_00145</name>
</gene>
<protein>
    <submittedName>
        <fullName evidence="2">DUF5020 family protein</fullName>
    </submittedName>
</protein>
<dbReference type="SUPFAM" id="SSF111364">
    <property type="entry name" value="Tsx-like channel"/>
    <property type="match status" value="1"/>
</dbReference>
<feature type="chain" id="PRO_5043858937" evidence="1">
    <location>
        <begin position="20"/>
        <end position="241"/>
    </location>
</feature>
<dbReference type="RefSeq" id="WP_321395244.1">
    <property type="nucleotide sequence ID" value="NZ_CP139487.1"/>
</dbReference>
<organism evidence="2 3">
    <name type="scientific">Peredibacter starrii</name>
    <dbReference type="NCBI Taxonomy" id="28202"/>
    <lineage>
        <taxon>Bacteria</taxon>
        <taxon>Pseudomonadati</taxon>
        <taxon>Bdellovibrionota</taxon>
        <taxon>Bacteriovoracia</taxon>
        <taxon>Bacteriovoracales</taxon>
        <taxon>Bacteriovoracaceae</taxon>
        <taxon>Peredibacter</taxon>
    </lineage>
</organism>
<evidence type="ECO:0000256" key="1">
    <source>
        <dbReference type="SAM" id="SignalP"/>
    </source>
</evidence>
<keyword evidence="1" id="KW-0732">Signal</keyword>
<reference evidence="2 3" key="1">
    <citation type="submission" date="2023-11" db="EMBL/GenBank/DDBJ databases">
        <title>Peredibacter starrii A3.12.</title>
        <authorList>
            <person name="Mitchell R.J."/>
        </authorList>
    </citation>
    <scope>NUCLEOTIDE SEQUENCE [LARGE SCALE GENOMIC DNA]</scope>
    <source>
        <strain evidence="2 3">A3.12</strain>
    </source>
</reference>
<evidence type="ECO:0000313" key="3">
    <source>
        <dbReference type="Proteomes" id="UP001324634"/>
    </source>
</evidence>
<dbReference type="Pfam" id="PF16412">
    <property type="entry name" value="DUF5020"/>
    <property type="match status" value="1"/>
</dbReference>
<feature type="signal peptide" evidence="1">
    <location>
        <begin position="1"/>
        <end position="19"/>
    </location>
</feature>
<dbReference type="Proteomes" id="UP001324634">
    <property type="component" value="Chromosome"/>
</dbReference>
<dbReference type="KEGG" id="psti:SOO65_00145"/>